<name>A0A484H6P6_9ZZZZ</name>
<accession>A0A484H6P6</accession>
<protein>
    <submittedName>
        <fullName evidence="1">Uncharacterized protein</fullName>
    </submittedName>
</protein>
<sequence length="41" mass="4585">MFILMLVHLAGDSAVQMSWSVQQGVPTPKKMLEVTLRTLKV</sequence>
<reference evidence="1" key="1">
    <citation type="submission" date="2018-10" db="EMBL/GenBank/DDBJ databases">
        <authorList>
            <person name="Gruber-Vodicka H."/>
            <person name="Jaeckle O."/>
        </authorList>
    </citation>
    <scope>NUCLEOTIDE SEQUENCE</scope>
</reference>
<dbReference type="EMBL" id="LR026963">
    <property type="protein sequence ID" value="VBB69274.1"/>
    <property type="molecule type" value="Genomic_DNA"/>
</dbReference>
<dbReference type="AlphaFoldDB" id="A0A484H6P6"/>
<gene>
    <name evidence="1" type="ORF">RIEGSTA812A_PEG_747</name>
</gene>
<organism evidence="1">
    <name type="scientific">invertebrate metagenome</name>
    <dbReference type="NCBI Taxonomy" id="1711999"/>
    <lineage>
        <taxon>unclassified sequences</taxon>
        <taxon>metagenomes</taxon>
        <taxon>organismal metagenomes</taxon>
    </lineage>
</organism>
<proteinExistence type="predicted"/>
<evidence type="ECO:0000313" key="1">
    <source>
        <dbReference type="EMBL" id="VBB69274.1"/>
    </source>
</evidence>